<accession>A0A4U6XMG1</accession>
<dbReference type="PANTHER" id="PTHR42080">
    <property type="entry name" value="SRR1 DOMAIN-CONTAINING PROTEIN"/>
    <property type="match status" value="1"/>
</dbReference>
<feature type="domain" description="SRR1-like" evidence="2">
    <location>
        <begin position="81"/>
        <end position="251"/>
    </location>
</feature>
<feature type="region of interest" description="Disordered" evidence="1">
    <location>
        <begin position="526"/>
        <end position="573"/>
    </location>
</feature>
<feature type="region of interest" description="Disordered" evidence="1">
    <location>
        <begin position="257"/>
        <end position="301"/>
    </location>
</feature>
<sequence>MPAMAAADLPDTEKPKQEEWIHVKSKSRFRRNAPRPSPKLPGASSKPDEPRIHKSVADITAEYESFKTRWRDTACHTKLRELVETNAARHRTVRKAVCLGVGTFDPEDGGWDAKRRTYIQLDGFLTVVEVLSELYKETIPCSFQEPRFTSNDTEFLTNLGHQVVESPAAFEAVDEDTLVFAVHMYRPIYEATLEKASPAMFVGTGWDVWDEFATMKEGDFKCMSDMHASHSHFPFPQDGTYTTFSSTCLYWRPKPEASTPLEDQSVEEAPTVAPDDSAEEPSGVVSERSTEDKAAPEAKVETGAQPRFEVLGATAAIAQLSELCIKCGQTTVRIYRSYRGAPREIVELGQKVDRLKFRIGQVQKIGDDLSDLDLDDVFPATHRMILLIQLETHHEALLEIEGLATGVGGQTRGQKLQWAFVDKRKTSRIMRDLADINQTLDQFLEIIPMSVASQQNPCESMAVLLTAPRRLATIQHNSLAALRVSNAAMLPALIDQMKEIQSLIHSASDDQFLYWKETQTEIIRCREPATAPSRITPIPERPESSTQDRSAYMNPATNPPPPQAATKETSKGLKSGHEFVNTVIEFHNFGTGQPSQRAQWDFEGSSGTGTVTQRPRYSGHVAVKTTASFREVRASLRHVMIHYPGAIPSHTKKKTFKMIQYLMHQGCAPSYKAPIGGPVIIQALRLGFTDIRRESTSTDGTKPDEENQWDSSFFKQVVSTSEGRRHLSRFPMVKALCCALQLAGYRAEMDDDGNIWFEDDDGDQYFDAVEHPSEHDRRGPLGGTCEICRDPEKFGLGCVIEEHENALRKWRHERQIFVDRGLLQPLPEEELSWGAGKGLGLAGL</sequence>
<protein>
    <recommendedName>
        <fullName evidence="2">SRR1-like domain-containing protein</fullName>
    </recommendedName>
</protein>
<evidence type="ECO:0000256" key="1">
    <source>
        <dbReference type="SAM" id="MobiDB-lite"/>
    </source>
</evidence>
<feature type="compositionally biased region" description="Basic residues" evidence="1">
    <location>
        <begin position="23"/>
        <end position="33"/>
    </location>
</feature>
<evidence type="ECO:0000259" key="2">
    <source>
        <dbReference type="Pfam" id="PF07985"/>
    </source>
</evidence>
<dbReference type="STRING" id="1306861.A0A4U6XMG1"/>
<evidence type="ECO:0000313" key="4">
    <source>
        <dbReference type="Proteomes" id="UP000310108"/>
    </source>
</evidence>
<keyword evidence="4" id="KW-1185">Reference proteome</keyword>
<name>A0A4U6XMG1_9PEZI</name>
<dbReference type="AlphaFoldDB" id="A0A4U6XMG1"/>
<dbReference type="Pfam" id="PF07985">
    <property type="entry name" value="SRR1"/>
    <property type="match status" value="1"/>
</dbReference>
<comment type="caution">
    <text evidence="3">The sequence shown here is derived from an EMBL/GenBank/DDBJ whole genome shotgun (WGS) entry which is preliminary data.</text>
</comment>
<feature type="compositionally biased region" description="Basic and acidic residues" evidence="1">
    <location>
        <begin position="288"/>
        <end position="300"/>
    </location>
</feature>
<feature type="region of interest" description="Disordered" evidence="1">
    <location>
        <begin position="1"/>
        <end position="52"/>
    </location>
</feature>
<organism evidence="3 4">
    <name type="scientific">Colletotrichum tanaceti</name>
    <dbReference type="NCBI Taxonomy" id="1306861"/>
    <lineage>
        <taxon>Eukaryota</taxon>
        <taxon>Fungi</taxon>
        <taxon>Dikarya</taxon>
        <taxon>Ascomycota</taxon>
        <taxon>Pezizomycotina</taxon>
        <taxon>Sordariomycetes</taxon>
        <taxon>Hypocreomycetidae</taxon>
        <taxon>Glomerellales</taxon>
        <taxon>Glomerellaceae</taxon>
        <taxon>Colletotrichum</taxon>
        <taxon>Colletotrichum destructivum species complex</taxon>
    </lineage>
</organism>
<proteinExistence type="predicted"/>
<evidence type="ECO:0000313" key="3">
    <source>
        <dbReference type="EMBL" id="TKW56873.1"/>
    </source>
</evidence>
<dbReference type="PANTHER" id="PTHR42080:SF1">
    <property type="entry name" value="SRR1-LIKE DOMAIN-CONTAINING PROTEIN"/>
    <property type="match status" value="1"/>
</dbReference>
<dbReference type="InterPro" id="IPR012942">
    <property type="entry name" value="SRR1-like"/>
</dbReference>
<dbReference type="Proteomes" id="UP000310108">
    <property type="component" value="Unassembled WGS sequence"/>
</dbReference>
<gene>
    <name evidence="3" type="ORF">CTA1_11270</name>
</gene>
<feature type="region of interest" description="Disordered" evidence="1">
    <location>
        <begin position="590"/>
        <end position="614"/>
    </location>
</feature>
<dbReference type="EMBL" id="PJEX01000056">
    <property type="protein sequence ID" value="TKW56873.1"/>
    <property type="molecule type" value="Genomic_DNA"/>
</dbReference>
<feature type="compositionally biased region" description="Basic and acidic residues" evidence="1">
    <location>
        <begin position="11"/>
        <end position="22"/>
    </location>
</feature>
<reference evidence="3 4" key="1">
    <citation type="journal article" date="2019" name="PLoS ONE">
        <title>Comparative genome analysis indicates high evolutionary potential of pathogenicity genes in Colletotrichum tanaceti.</title>
        <authorList>
            <person name="Lelwala R.V."/>
            <person name="Korhonen P.K."/>
            <person name="Young N.D."/>
            <person name="Scott J.B."/>
            <person name="Ades P.A."/>
            <person name="Gasser R.B."/>
            <person name="Taylor P.W.J."/>
        </authorList>
    </citation>
    <scope>NUCLEOTIDE SEQUENCE [LARGE SCALE GENOMIC DNA]</scope>
    <source>
        <strain evidence="3">BRIP57314</strain>
    </source>
</reference>